<evidence type="ECO:0000313" key="3">
    <source>
        <dbReference type="EMBL" id="KAJ7228583.1"/>
    </source>
</evidence>
<gene>
    <name evidence="3" type="ORF">GGX14DRAFT_613682</name>
</gene>
<dbReference type="Pfam" id="PF09724">
    <property type="entry name" value="Dcc1"/>
    <property type="match status" value="1"/>
</dbReference>
<dbReference type="GO" id="GO:0031390">
    <property type="term" value="C:Ctf18 RFC-like complex"/>
    <property type="evidence" value="ECO:0007669"/>
    <property type="project" value="InterPro"/>
</dbReference>
<protein>
    <submittedName>
        <fullName evidence="3">Sister chromatid cohesion protein Dcc1</fullName>
    </submittedName>
</protein>
<organism evidence="3 4">
    <name type="scientific">Mycena pura</name>
    <dbReference type="NCBI Taxonomy" id="153505"/>
    <lineage>
        <taxon>Eukaryota</taxon>
        <taxon>Fungi</taxon>
        <taxon>Dikarya</taxon>
        <taxon>Basidiomycota</taxon>
        <taxon>Agaricomycotina</taxon>
        <taxon>Agaricomycetes</taxon>
        <taxon>Agaricomycetidae</taxon>
        <taxon>Agaricales</taxon>
        <taxon>Marasmiineae</taxon>
        <taxon>Mycenaceae</taxon>
        <taxon>Mycena</taxon>
    </lineage>
</organism>
<evidence type="ECO:0000256" key="1">
    <source>
        <dbReference type="ARBA" id="ARBA00007017"/>
    </source>
</evidence>
<reference evidence="3" key="1">
    <citation type="submission" date="2023-03" db="EMBL/GenBank/DDBJ databases">
        <title>Massive genome expansion in bonnet fungi (Mycena s.s.) driven by repeated elements and novel gene families across ecological guilds.</title>
        <authorList>
            <consortium name="Lawrence Berkeley National Laboratory"/>
            <person name="Harder C.B."/>
            <person name="Miyauchi S."/>
            <person name="Viragh M."/>
            <person name="Kuo A."/>
            <person name="Thoen E."/>
            <person name="Andreopoulos B."/>
            <person name="Lu D."/>
            <person name="Skrede I."/>
            <person name="Drula E."/>
            <person name="Henrissat B."/>
            <person name="Morin E."/>
            <person name="Kohler A."/>
            <person name="Barry K."/>
            <person name="LaButti K."/>
            <person name="Morin E."/>
            <person name="Salamov A."/>
            <person name="Lipzen A."/>
            <person name="Mereny Z."/>
            <person name="Hegedus B."/>
            <person name="Baldrian P."/>
            <person name="Stursova M."/>
            <person name="Weitz H."/>
            <person name="Taylor A."/>
            <person name="Grigoriev I.V."/>
            <person name="Nagy L.G."/>
            <person name="Martin F."/>
            <person name="Kauserud H."/>
        </authorList>
    </citation>
    <scope>NUCLEOTIDE SEQUENCE</scope>
    <source>
        <strain evidence="3">9144</strain>
    </source>
</reference>
<dbReference type="GO" id="GO:0000785">
    <property type="term" value="C:chromatin"/>
    <property type="evidence" value="ECO:0007669"/>
    <property type="project" value="TreeGrafter"/>
</dbReference>
<evidence type="ECO:0000313" key="4">
    <source>
        <dbReference type="Proteomes" id="UP001219525"/>
    </source>
</evidence>
<accession>A0AAD7E4L5</accession>
<proteinExistence type="inferred from homology"/>
<dbReference type="EMBL" id="JARJCW010000002">
    <property type="protein sequence ID" value="KAJ7228583.1"/>
    <property type="molecule type" value="Genomic_DNA"/>
</dbReference>
<dbReference type="PANTHER" id="PTHR13395:SF6">
    <property type="entry name" value="SISTER CHROMATID COHESION PROTEIN DCC1"/>
    <property type="match status" value="1"/>
</dbReference>
<sequence>MTEFDLGFSTSLTRDVGAFKLLELPPELCKLVESSLESSSPLSFSIKGPSAGDAVLCTNDRTYTIRSVVLSNTILVVTPPPASDSDDGNTVVIRDQVNEILELTPTLPKLEKLATALKGREYDDVADSEETSPASEPIPGLTYATAQSVIQASDAELALALRQRRILDIHGTLRPIAPTYLATILEAILNLLVGQALSADAVPAAELAATLADENEISRPVSAQVMGWFGEVRDGVWAMDVQGVVREIGLGILRQYKDEPIAEDPFVQKWKVAVGDTFEAAVSLALLSGNYLVSSQAGPLDSSDMLTYFPSSDLPVDPSSRFADLFLTRPRWKAEDIVPFLSDIAVSSKDRDKLLLKYARAITDSQGLWYTKR</sequence>
<keyword evidence="4" id="KW-1185">Reference proteome</keyword>
<comment type="similarity">
    <text evidence="1">Belongs to the DCC1 family.</text>
</comment>
<dbReference type="Proteomes" id="UP001219525">
    <property type="component" value="Unassembled WGS sequence"/>
</dbReference>
<evidence type="ECO:0000256" key="2">
    <source>
        <dbReference type="ARBA" id="ARBA00022705"/>
    </source>
</evidence>
<dbReference type="AlphaFoldDB" id="A0AAD7E4L5"/>
<dbReference type="InterPro" id="IPR019128">
    <property type="entry name" value="Dcc1"/>
</dbReference>
<dbReference type="GO" id="GO:0006260">
    <property type="term" value="P:DNA replication"/>
    <property type="evidence" value="ECO:0007669"/>
    <property type="project" value="UniProtKB-KW"/>
</dbReference>
<dbReference type="GO" id="GO:0034088">
    <property type="term" value="P:maintenance of mitotic sister chromatid cohesion"/>
    <property type="evidence" value="ECO:0007669"/>
    <property type="project" value="TreeGrafter"/>
</dbReference>
<dbReference type="PANTHER" id="PTHR13395">
    <property type="entry name" value="SISTER CHROMATID COHESION PROTEIN DCC1-RELATED"/>
    <property type="match status" value="1"/>
</dbReference>
<keyword evidence="2" id="KW-0235">DNA replication</keyword>
<name>A0AAD7E4L5_9AGAR</name>
<comment type="caution">
    <text evidence="3">The sequence shown here is derived from an EMBL/GenBank/DDBJ whole genome shotgun (WGS) entry which is preliminary data.</text>
</comment>
<dbReference type="GO" id="GO:0000775">
    <property type="term" value="C:chromosome, centromeric region"/>
    <property type="evidence" value="ECO:0007669"/>
    <property type="project" value="TreeGrafter"/>
</dbReference>